<name>A0A1H7XFT5_9FLAO</name>
<proteinExistence type="predicted"/>
<accession>A0A1H7XFT5</accession>
<evidence type="ECO:0000313" key="1">
    <source>
        <dbReference type="EMBL" id="SEM32474.1"/>
    </source>
</evidence>
<gene>
    <name evidence="1" type="ORF">SAMN05421856_102408</name>
</gene>
<keyword evidence="2" id="KW-1185">Reference proteome</keyword>
<evidence type="ECO:0000313" key="2">
    <source>
        <dbReference type="Proteomes" id="UP000199450"/>
    </source>
</evidence>
<dbReference type="Proteomes" id="UP000199450">
    <property type="component" value="Unassembled WGS sequence"/>
</dbReference>
<dbReference type="AlphaFoldDB" id="A0A1H7XFT5"/>
<reference evidence="2" key="1">
    <citation type="submission" date="2016-10" db="EMBL/GenBank/DDBJ databases">
        <authorList>
            <person name="Varghese N."/>
            <person name="Submissions S."/>
        </authorList>
    </citation>
    <scope>NUCLEOTIDE SEQUENCE [LARGE SCALE GENOMIC DNA]</scope>
    <source>
        <strain evidence="2">DSM 17453</strain>
    </source>
</reference>
<dbReference type="EMBL" id="FOBV01000002">
    <property type="protein sequence ID" value="SEM32474.1"/>
    <property type="molecule type" value="Genomic_DNA"/>
</dbReference>
<organism evidence="1 2">
    <name type="scientific">Chryseobacterium taichungense</name>
    <dbReference type="NCBI Taxonomy" id="295069"/>
    <lineage>
        <taxon>Bacteria</taxon>
        <taxon>Pseudomonadati</taxon>
        <taxon>Bacteroidota</taxon>
        <taxon>Flavobacteriia</taxon>
        <taxon>Flavobacteriales</taxon>
        <taxon>Weeksellaceae</taxon>
        <taxon>Chryseobacterium group</taxon>
        <taxon>Chryseobacterium</taxon>
    </lineage>
</organism>
<dbReference type="STRING" id="295069.SAMN05421856_102408"/>
<protein>
    <submittedName>
        <fullName evidence="1">Uncharacterized protein</fullName>
    </submittedName>
</protein>
<sequence>MVILGNGIARQSYRKDATIIKNGNERAIMYRYGFWSVQINQIDILAICELRI</sequence>